<name>A0A101UV28_9ACTN</name>
<accession>A0A101UV28</accession>
<dbReference type="Proteomes" id="UP000053260">
    <property type="component" value="Unassembled WGS sequence"/>
</dbReference>
<evidence type="ECO:0000313" key="2">
    <source>
        <dbReference type="Proteomes" id="UP000053260"/>
    </source>
</evidence>
<dbReference type="EMBL" id="LMXB01000075">
    <property type="protein sequence ID" value="KUO17401.1"/>
    <property type="molecule type" value="Genomic_DNA"/>
</dbReference>
<reference evidence="1 2" key="1">
    <citation type="submission" date="2015-10" db="EMBL/GenBank/DDBJ databases">
        <title>Draft genome sequence of Streptomyces sp. RV15, isolated from a marine sponge.</title>
        <authorList>
            <person name="Ruckert C."/>
            <person name="Abdelmohsen U.R."/>
            <person name="Winkler A."/>
            <person name="Hentschel U."/>
            <person name="Kalinowski J."/>
            <person name="Kampfer P."/>
            <person name="Glaeser S."/>
        </authorList>
    </citation>
    <scope>NUCLEOTIDE SEQUENCE [LARGE SCALE GENOMIC DNA]</scope>
    <source>
        <strain evidence="1 2">RV15</strain>
    </source>
</reference>
<gene>
    <name evidence="1" type="ORF">AQJ91_30160</name>
</gene>
<evidence type="ECO:0000313" key="1">
    <source>
        <dbReference type="EMBL" id="KUO17401.1"/>
    </source>
</evidence>
<proteinExistence type="predicted"/>
<sequence length="73" mass="7749">MTSASHSVRCARASAVVVDLLDRHAAPSLCGDGDGGEGGCVLLGELLRTQGHRPRRRTAAGSVRPLTRLRMLR</sequence>
<keyword evidence="2" id="KW-1185">Reference proteome</keyword>
<comment type="caution">
    <text evidence="1">The sequence shown here is derived from an EMBL/GenBank/DDBJ whole genome shotgun (WGS) entry which is preliminary data.</text>
</comment>
<dbReference type="AlphaFoldDB" id="A0A101UV28"/>
<protein>
    <submittedName>
        <fullName evidence="1">Uncharacterized protein</fullName>
    </submittedName>
</protein>
<organism evidence="1 2">
    <name type="scientific">Streptomyces dysideae</name>
    <dbReference type="NCBI Taxonomy" id="909626"/>
    <lineage>
        <taxon>Bacteria</taxon>
        <taxon>Bacillati</taxon>
        <taxon>Actinomycetota</taxon>
        <taxon>Actinomycetes</taxon>
        <taxon>Kitasatosporales</taxon>
        <taxon>Streptomycetaceae</taxon>
        <taxon>Streptomyces</taxon>
    </lineage>
</organism>